<dbReference type="InterPro" id="IPR000536">
    <property type="entry name" value="Nucl_hrmn_rcpt_lig-bd"/>
</dbReference>
<name>A0A8B9D760_ANSCY</name>
<dbReference type="PRINTS" id="PR00398">
    <property type="entry name" value="STRDHORMONER"/>
</dbReference>
<proteinExistence type="predicted"/>
<dbReference type="PANTHER" id="PTHR24083">
    <property type="entry name" value="NUCLEAR HORMONE RECEPTOR"/>
    <property type="match status" value="1"/>
</dbReference>
<dbReference type="Gene3D" id="1.10.565.10">
    <property type="entry name" value="Retinoid X Receptor"/>
    <property type="match status" value="1"/>
</dbReference>
<reference evidence="6" key="1">
    <citation type="submission" date="2025-08" db="UniProtKB">
        <authorList>
            <consortium name="Ensembl"/>
        </authorList>
    </citation>
    <scope>IDENTIFICATION</scope>
</reference>
<dbReference type="InterPro" id="IPR035500">
    <property type="entry name" value="NHR-like_dom_sf"/>
</dbReference>
<dbReference type="Ensembl" id="ENSACDT00005003782.1">
    <property type="protein sequence ID" value="ENSACDP00005003143.1"/>
    <property type="gene ID" value="ENSACDG00005002233.1"/>
</dbReference>
<evidence type="ECO:0000256" key="2">
    <source>
        <dbReference type="ARBA" id="ARBA00023163"/>
    </source>
</evidence>
<evidence type="ECO:0000313" key="6">
    <source>
        <dbReference type="Ensembl" id="ENSACDP00005003143.1"/>
    </source>
</evidence>
<evidence type="ECO:0000313" key="7">
    <source>
        <dbReference type="Proteomes" id="UP000694521"/>
    </source>
</evidence>
<keyword evidence="3" id="KW-0675">Receptor</keyword>
<dbReference type="PROSITE" id="PS51843">
    <property type="entry name" value="NR_LBD"/>
    <property type="match status" value="1"/>
</dbReference>
<dbReference type="SUPFAM" id="SSF48508">
    <property type="entry name" value="Nuclear receptor ligand-binding domain"/>
    <property type="match status" value="1"/>
</dbReference>
<keyword evidence="7" id="KW-1185">Reference proteome</keyword>
<keyword evidence="4" id="KW-0539">Nucleus</keyword>
<organism evidence="6 7">
    <name type="scientific">Anser cygnoides</name>
    <name type="common">Swan goose</name>
    <dbReference type="NCBI Taxonomy" id="8845"/>
    <lineage>
        <taxon>Eukaryota</taxon>
        <taxon>Metazoa</taxon>
        <taxon>Chordata</taxon>
        <taxon>Craniata</taxon>
        <taxon>Vertebrata</taxon>
        <taxon>Euteleostomi</taxon>
        <taxon>Archelosauria</taxon>
        <taxon>Archosauria</taxon>
        <taxon>Dinosauria</taxon>
        <taxon>Saurischia</taxon>
        <taxon>Theropoda</taxon>
        <taxon>Coelurosauria</taxon>
        <taxon>Aves</taxon>
        <taxon>Neognathae</taxon>
        <taxon>Galloanserae</taxon>
        <taxon>Anseriformes</taxon>
        <taxon>Anatidae</taxon>
        <taxon>Anserinae</taxon>
        <taxon>Anser</taxon>
    </lineage>
</organism>
<dbReference type="InterPro" id="IPR050274">
    <property type="entry name" value="Nuclear_hormone_rcpt_NR2"/>
</dbReference>
<dbReference type="PRINTS" id="PR01282">
    <property type="entry name" value="COUPTNFACTOR"/>
</dbReference>
<protein>
    <recommendedName>
        <fullName evidence="5">NR LBD domain-containing protein</fullName>
    </recommendedName>
</protein>
<dbReference type="Pfam" id="PF00104">
    <property type="entry name" value="Hormone_recep"/>
    <property type="match status" value="1"/>
</dbReference>
<dbReference type="InterPro" id="IPR001723">
    <property type="entry name" value="Nuclear_hrmn_rcpt"/>
</dbReference>
<dbReference type="Proteomes" id="UP000694521">
    <property type="component" value="Unplaced"/>
</dbReference>
<dbReference type="AlphaFoldDB" id="A0A8B9D760"/>
<sequence length="228" mass="24526">PHSHWDTLIPFLHPIPLSVQRGRMAHTQSNPGQYPLAPGDPYGGHGYLSGFISLLLRAEPYPPARYGAQCLQPSSVVGIESICELAARLLFSAIEWAKGIPFFPDLQLSDQVALLRLGWSELFVLNAAQSALPLHAAPLLAAAGLHAAPMAADRVVAFMDHIRVFQEQVEKLKALHVDAAEYACLKAVALFSPGEGAWPRGGEALIPAQPRPSQYGPLLLPVCPISPV</sequence>
<evidence type="ECO:0000256" key="4">
    <source>
        <dbReference type="ARBA" id="ARBA00023242"/>
    </source>
</evidence>
<reference evidence="6" key="2">
    <citation type="submission" date="2025-09" db="UniProtKB">
        <authorList>
            <consortium name="Ensembl"/>
        </authorList>
    </citation>
    <scope>IDENTIFICATION</scope>
</reference>
<evidence type="ECO:0000256" key="3">
    <source>
        <dbReference type="ARBA" id="ARBA00023170"/>
    </source>
</evidence>
<evidence type="ECO:0000256" key="1">
    <source>
        <dbReference type="ARBA" id="ARBA00023015"/>
    </source>
</evidence>
<evidence type="ECO:0000259" key="5">
    <source>
        <dbReference type="PROSITE" id="PS51843"/>
    </source>
</evidence>
<dbReference type="SMART" id="SM00430">
    <property type="entry name" value="HOLI"/>
    <property type="match status" value="1"/>
</dbReference>
<keyword evidence="2" id="KW-0804">Transcription</keyword>
<keyword evidence="1" id="KW-0805">Transcription regulation</keyword>
<feature type="domain" description="NR LBD" evidence="5">
    <location>
        <begin position="47"/>
        <end position="228"/>
    </location>
</feature>
<accession>A0A8B9D760</accession>